<sequence>MELNDIPLKYEDVQTAKQQSLAITHCYFKQPMKQFLQQLNIQDSNAQLWLAEFAWHDTSSAHYRSAYHILDMVFWFGNLQILAAHQYPTTAHLKFLSRQMQNDLANFAKSGKMPWPMYHNERRYYRTYQ</sequence>
<dbReference type="InterPro" id="IPR029058">
    <property type="entry name" value="AB_hydrolase_fold"/>
</dbReference>
<dbReference type="GO" id="GO:0016787">
    <property type="term" value="F:hydrolase activity"/>
    <property type="evidence" value="ECO:0007669"/>
    <property type="project" value="UniProtKB-KW"/>
</dbReference>
<keyword evidence="1" id="KW-0378">Hydrolase</keyword>
<reference evidence="1" key="1">
    <citation type="submission" date="2018-06" db="EMBL/GenBank/DDBJ databases">
        <authorList>
            <consortium name="Pathogen Informatics"/>
            <person name="Doyle S."/>
        </authorList>
    </citation>
    <scope>NUCLEOTIDE SEQUENCE [LARGE SCALE GENOMIC DNA]</scope>
    <source>
        <strain evidence="1">NCTC12218</strain>
    </source>
</reference>
<dbReference type="AlphaFoldDB" id="A0A7Z7R160"/>
<dbReference type="SUPFAM" id="SSF53474">
    <property type="entry name" value="alpha/beta-Hydrolases"/>
    <property type="match status" value="1"/>
</dbReference>
<organism evidence="1">
    <name type="scientific">Staphylococcus schleiferi</name>
    <dbReference type="NCBI Taxonomy" id="1295"/>
    <lineage>
        <taxon>Bacteria</taxon>
        <taxon>Bacillati</taxon>
        <taxon>Bacillota</taxon>
        <taxon>Bacilli</taxon>
        <taxon>Bacillales</taxon>
        <taxon>Staphylococcaceae</taxon>
        <taxon>Staphylococcus</taxon>
    </lineage>
</organism>
<protein>
    <submittedName>
        <fullName evidence="1">Carboxylesterase type B</fullName>
        <ecNumber evidence="1">3.1.1.-</ecNumber>
    </submittedName>
</protein>
<gene>
    <name evidence="1" type="primary">pnbA_3</name>
    <name evidence="1" type="ORF">NCTC12218_05127</name>
</gene>
<dbReference type="EC" id="3.1.1.-" evidence="1"/>
<evidence type="ECO:0000313" key="1">
    <source>
        <dbReference type="EMBL" id="SUN32425.1"/>
    </source>
</evidence>
<dbReference type="EMBL" id="UHEF01000003">
    <property type="protein sequence ID" value="SUN32425.1"/>
    <property type="molecule type" value="Genomic_DNA"/>
</dbReference>
<proteinExistence type="predicted"/>
<name>A0A7Z7R160_STASC</name>
<comment type="caution">
    <text evidence="1">The sequence shown here is derived from an EMBL/GenBank/DDBJ whole genome shotgun (WGS) entry which is preliminary data.</text>
</comment>
<accession>A0A7Z7R160</accession>
<dbReference type="Gene3D" id="3.40.50.1820">
    <property type="entry name" value="alpha/beta hydrolase"/>
    <property type="match status" value="1"/>
</dbReference>